<dbReference type="STRING" id="37992.A0A4Z0Z4D0"/>
<evidence type="ECO:0000313" key="4">
    <source>
        <dbReference type="EMBL" id="TGJ86531.1"/>
    </source>
</evidence>
<organism evidence="4 5">
    <name type="scientific">Xylaria hypoxylon</name>
    <dbReference type="NCBI Taxonomy" id="37992"/>
    <lineage>
        <taxon>Eukaryota</taxon>
        <taxon>Fungi</taxon>
        <taxon>Dikarya</taxon>
        <taxon>Ascomycota</taxon>
        <taxon>Pezizomycotina</taxon>
        <taxon>Sordariomycetes</taxon>
        <taxon>Xylariomycetidae</taxon>
        <taxon>Xylariales</taxon>
        <taxon>Xylariaceae</taxon>
        <taxon>Xylaria</taxon>
    </lineage>
</organism>
<evidence type="ECO:0000256" key="3">
    <source>
        <dbReference type="SAM" id="Phobius"/>
    </source>
</evidence>
<reference evidence="4 5" key="1">
    <citation type="submission" date="2019-03" db="EMBL/GenBank/DDBJ databases">
        <title>Draft genome sequence of Xylaria hypoxylon DSM 108379, a ubiquitous saprotrophic-parasitic fungi on hardwood.</title>
        <authorList>
            <person name="Buettner E."/>
            <person name="Leonhardt S."/>
            <person name="Gebauer A.M."/>
            <person name="Liers C."/>
            <person name="Hofrichter M."/>
            <person name="Kellner H."/>
        </authorList>
    </citation>
    <scope>NUCLEOTIDE SEQUENCE [LARGE SCALE GENOMIC DNA]</scope>
    <source>
        <strain evidence="4 5">DSM 108379</strain>
    </source>
</reference>
<feature type="compositionally biased region" description="Low complexity" evidence="2">
    <location>
        <begin position="406"/>
        <end position="447"/>
    </location>
</feature>
<keyword evidence="3" id="KW-0472">Membrane</keyword>
<feature type="region of interest" description="Disordered" evidence="2">
    <location>
        <begin position="104"/>
        <end position="125"/>
    </location>
</feature>
<evidence type="ECO:0000313" key="5">
    <source>
        <dbReference type="Proteomes" id="UP000297716"/>
    </source>
</evidence>
<feature type="region of interest" description="Disordered" evidence="2">
    <location>
        <begin position="385"/>
        <end position="447"/>
    </location>
</feature>
<protein>
    <submittedName>
        <fullName evidence="4">Uncharacterized protein</fullName>
    </submittedName>
</protein>
<evidence type="ECO:0000256" key="2">
    <source>
        <dbReference type="SAM" id="MobiDB-lite"/>
    </source>
</evidence>
<name>A0A4Z0Z4D0_9PEZI</name>
<keyword evidence="3" id="KW-1133">Transmembrane helix</keyword>
<keyword evidence="1" id="KW-0175">Coiled coil</keyword>
<feature type="transmembrane region" description="Helical" evidence="3">
    <location>
        <begin position="351"/>
        <end position="372"/>
    </location>
</feature>
<sequence>MAVVIGAAALAAGMIVQGDFLYIFFARNYFPQYKRVARYITGQPTDSQVVPHAGETLIRTEVEGLAEWLATSLKVITITETSTELQTTTIPQITTTPRVIPSNQIPRFSKSTTTTTSTQPPHTTTAEITVTTSTTKEEEEEIIDALPSDLPDCNFPLIVLGASVLELHYNLSAKIDVEKWESAAQQLGEVQRFLDVNEATLIKKHGYEEVQKFHSDLNLLVEKPLKIGCFVLEYLQGTLIQLTKTHVDIKSLSERRATAVQLLRDAELQLEREIRSLEVNSSLPSWAPLAPELQSENCPPLQCFMIGTTSLEAFALNIPQRLLDEVQKLKAKAQYGIWHTSKLLLFQIDPWLKPISFVFAIGFVTFLVVVFLTRGWALEFALIGPESEGSDDDSDGSVDIPPEFEGSQSDDNQSNNDQSDGNRSDGNQSNDNQSDGNQSDGNQSVDN</sequence>
<gene>
    <name evidence="4" type="ORF">E0Z10_g2272</name>
</gene>
<dbReference type="Proteomes" id="UP000297716">
    <property type="component" value="Unassembled WGS sequence"/>
</dbReference>
<evidence type="ECO:0000256" key="1">
    <source>
        <dbReference type="SAM" id="Coils"/>
    </source>
</evidence>
<proteinExistence type="predicted"/>
<dbReference type="OrthoDB" id="4754177at2759"/>
<feature type="compositionally biased region" description="Low complexity" evidence="2">
    <location>
        <begin position="111"/>
        <end position="125"/>
    </location>
</feature>
<feature type="coiled-coil region" evidence="1">
    <location>
        <begin position="249"/>
        <end position="280"/>
    </location>
</feature>
<keyword evidence="5" id="KW-1185">Reference proteome</keyword>
<comment type="caution">
    <text evidence="4">The sequence shown here is derived from an EMBL/GenBank/DDBJ whole genome shotgun (WGS) entry which is preliminary data.</text>
</comment>
<accession>A0A4Z0Z4D0</accession>
<keyword evidence="3" id="KW-0812">Transmembrane</keyword>
<dbReference type="EMBL" id="SKBN01000026">
    <property type="protein sequence ID" value="TGJ86531.1"/>
    <property type="molecule type" value="Genomic_DNA"/>
</dbReference>
<dbReference type="AlphaFoldDB" id="A0A4Z0Z4D0"/>